<proteinExistence type="predicted"/>
<reference evidence="1 2" key="2">
    <citation type="journal article" date="2022" name="Mol. Ecol. Resour.">
        <title>The genomes of chicory, endive, great burdock and yacon provide insights into Asteraceae paleo-polyploidization history and plant inulin production.</title>
        <authorList>
            <person name="Fan W."/>
            <person name="Wang S."/>
            <person name="Wang H."/>
            <person name="Wang A."/>
            <person name="Jiang F."/>
            <person name="Liu H."/>
            <person name="Zhao H."/>
            <person name="Xu D."/>
            <person name="Zhang Y."/>
        </authorList>
    </citation>
    <scope>NUCLEOTIDE SEQUENCE [LARGE SCALE GENOMIC DNA]</scope>
    <source>
        <strain evidence="2">cv. Niubang</strain>
    </source>
</reference>
<dbReference type="Proteomes" id="UP001055879">
    <property type="component" value="Linkage Group LG01"/>
</dbReference>
<sequence length="307" mass="34469">MANNFQVLPPHKRFRLMHQEKPAIDHNENRLPAKKRKESRLPLPFAATTTAYCLPAKKRITALHPNFLPEKPISSFDLNLEYDPKSDENISSVSETVSETGAEKIDIREEEEEDGIMCAVCQSTDGDPLDPIVFCDGCDLMVHTTCYGEPLTKGVPEGDWFCSQCQIGNNNNKGLPCCLCPIVGGALKPTNNGEWAHIVCALFIPEVFFSDPIGREGIDCSRVPSRRWGRRCYVCKESNGCVVDCSEEKCCLSFHVTCGLKEDVCIEYKEARNKEVIVAGFCKRHSDLWMKQQATGRYKIVARSEEK</sequence>
<organism evidence="1 2">
    <name type="scientific">Arctium lappa</name>
    <name type="common">Greater burdock</name>
    <name type="synonym">Lappa major</name>
    <dbReference type="NCBI Taxonomy" id="4217"/>
    <lineage>
        <taxon>Eukaryota</taxon>
        <taxon>Viridiplantae</taxon>
        <taxon>Streptophyta</taxon>
        <taxon>Embryophyta</taxon>
        <taxon>Tracheophyta</taxon>
        <taxon>Spermatophyta</taxon>
        <taxon>Magnoliopsida</taxon>
        <taxon>eudicotyledons</taxon>
        <taxon>Gunneridae</taxon>
        <taxon>Pentapetalae</taxon>
        <taxon>asterids</taxon>
        <taxon>campanulids</taxon>
        <taxon>Asterales</taxon>
        <taxon>Asteraceae</taxon>
        <taxon>Carduoideae</taxon>
        <taxon>Cardueae</taxon>
        <taxon>Arctiinae</taxon>
        <taxon>Arctium</taxon>
    </lineage>
</organism>
<gene>
    <name evidence="1" type="ORF">L6452_00487</name>
</gene>
<evidence type="ECO:0000313" key="1">
    <source>
        <dbReference type="EMBL" id="KAI3769385.1"/>
    </source>
</evidence>
<comment type="caution">
    <text evidence="1">The sequence shown here is derived from an EMBL/GenBank/DDBJ whole genome shotgun (WGS) entry which is preliminary data.</text>
</comment>
<accession>A0ACB9FEV7</accession>
<keyword evidence="2" id="KW-1185">Reference proteome</keyword>
<evidence type="ECO:0000313" key="2">
    <source>
        <dbReference type="Proteomes" id="UP001055879"/>
    </source>
</evidence>
<name>A0ACB9FEV7_ARCLA</name>
<dbReference type="EMBL" id="CM042047">
    <property type="protein sequence ID" value="KAI3769385.1"/>
    <property type="molecule type" value="Genomic_DNA"/>
</dbReference>
<protein>
    <submittedName>
        <fullName evidence="1">Uncharacterized protein</fullName>
    </submittedName>
</protein>
<reference evidence="2" key="1">
    <citation type="journal article" date="2022" name="Mol. Ecol. Resour.">
        <title>The genomes of chicory, endive, great burdock and yacon provide insights into Asteraceae palaeo-polyploidization history and plant inulin production.</title>
        <authorList>
            <person name="Fan W."/>
            <person name="Wang S."/>
            <person name="Wang H."/>
            <person name="Wang A."/>
            <person name="Jiang F."/>
            <person name="Liu H."/>
            <person name="Zhao H."/>
            <person name="Xu D."/>
            <person name="Zhang Y."/>
        </authorList>
    </citation>
    <scope>NUCLEOTIDE SEQUENCE [LARGE SCALE GENOMIC DNA]</scope>
    <source>
        <strain evidence="2">cv. Niubang</strain>
    </source>
</reference>